<dbReference type="Proteomes" id="UP001580928">
    <property type="component" value="Unassembled WGS sequence"/>
</dbReference>
<feature type="signal peptide" evidence="1">
    <location>
        <begin position="1"/>
        <end position="20"/>
    </location>
</feature>
<reference evidence="3 4" key="1">
    <citation type="submission" date="2024-04" db="EMBL/GenBank/DDBJ databases">
        <title>Albibacterium profundi sp. nov., isolated from sediment of the Challenger Deep of Mariana Trench.</title>
        <authorList>
            <person name="Wang Y."/>
        </authorList>
    </citation>
    <scope>NUCLEOTIDE SEQUENCE [LARGE SCALE GENOMIC DNA]</scope>
    <source>
        <strain evidence="3 4">RHL897</strain>
    </source>
</reference>
<feature type="chain" id="PRO_5046869572" evidence="1">
    <location>
        <begin position="21"/>
        <end position="1133"/>
    </location>
</feature>
<dbReference type="RefSeq" id="WP_375556396.1">
    <property type="nucleotide sequence ID" value="NZ_JBBVGT010000002.1"/>
</dbReference>
<dbReference type="Gene3D" id="2.60.120.560">
    <property type="entry name" value="Exo-inulinase, domain 1"/>
    <property type="match status" value="2"/>
</dbReference>
<feature type="domain" description="3-keto-alpha-glucoside-1,2-lyase/3-keto-2-hydroxy-glucal hydratase" evidence="2">
    <location>
        <begin position="725"/>
        <end position="923"/>
    </location>
</feature>
<dbReference type="InterPro" id="IPR011989">
    <property type="entry name" value="ARM-like"/>
</dbReference>
<keyword evidence="3" id="KW-0378">Hydrolase</keyword>
<evidence type="ECO:0000313" key="4">
    <source>
        <dbReference type="Proteomes" id="UP001580928"/>
    </source>
</evidence>
<proteinExistence type="predicted"/>
<evidence type="ECO:0000259" key="2">
    <source>
        <dbReference type="Pfam" id="PF06439"/>
    </source>
</evidence>
<dbReference type="Pfam" id="PF13646">
    <property type="entry name" value="HEAT_2"/>
    <property type="match status" value="1"/>
</dbReference>
<dbReference type="Gene3D" id="1.25.10.10">
    <property type="entry name" value="Leucine-rich Repeat Variant"/>
    <property type="match status" value="3"/>
</dbReference>
<keyword evidence="4" id="KW-1185">Reference proteome</keyword>
<protein>
    <submittedName>
        <fullName evidence="3">Family 16 glycoside hydrolase</fullName>
    </submittedName>
</protein>
<keyword evidence="1" id="KW-0732">Signal</keyword>
<sequence length="1133" mass="122372">MKKTIYTLLAAFMLQMPAFAQQDQRTATTKVADVLALQPAMDEQKLNEAMAQLDGFTASDITALVKRLTPEGQGDDSKVEYASNSYAFYVTLPGKESQREKFVQGLIAALSEVDDKDNKGFVISLLQKAGKDDAVSALTPFLSDEYLAEKAARALATIGTDVASEALLSQLPGASGHAQVSIVEALGDARFAGAESAIIDLVGSDDVDLERVALYALANIAGTASAEVLKDAAESADYIYNESNATASFIHYANQLAENGNERLAEKLASRLLKDAKSDAQVHSRIAALELLAQINGESYTKKLVKAALDDNLEYRVAALKFAAPYLTDANVSRWIKGIRKGDAETKADFIGFLASNEQIAAIPVISKSLDSESEIERAAAIHALSKLSGDEVAGRLVEVLANGTESDRAAVKEAFLTMKGDQVPVVLTKSLANASAADKALILEVLTSRAYAGSFDAVHSLLKDSDPAVKKAAFNALTQISRSDNLPVLLGLVKESSGTELTAVQNAIVNVVNTSSSKEQDVDQVLGAYAGADEQGKMALLKVLSGIGGEKALAAVSQSIDKGGANLKGASILALSAWSDEGALRELIELSKTTTNQQQFDAILKGIVRITGAATLPDEQKVLIYRDLMDVAQNIDQKKLILGRIQANATYNALIFAGSFLDNKDLQGVAANTVMNIALNNKNLYGQDVRALLEQVIGLLGGSESSYLKEAVRKHLAEMPNGPGYVSLFNGKDLTGWKGLVANPIKRAQMSEKELAAAQKKADEVMRSGWIVNDGVLTFTGKGDNIATIKQYGDFEMLVDWKLDKDGEEGDAGVYLRGTPQVQIWDISRTDVGAEVGSGGLYNNQKHESKPLKVADNPLGEWNTFKIKMVGEKVTVYLNGELVVDDVVLENYWDRNQSIFPIEQIELQAHGTLVYYRDVFIKELPRKEIFKLSDAEKSEGFEVLFDGTNLDSWTGNTDSYVVSDEGTLAIFPREGSGGNLYTKKEYSDFIYRFDFRLTPGANNGIGVRAPLTGDSAYQGMEIQVLDNGADVYKDLKEYQYHGSVYGVIAAKRGFLKPVGEWNTQEIYIKGDDIRVTLNGTVILEGNLAEASQNGTLDGRDHPGLKRTSGHIGFLGHGSEVHFKNIRVKDLTK</sequence>
<evidence type="ECO:0000256" key="1">
    <source>
        <dbReference type="SAM" id="SignalP"/>
    </source>
</evidence>
<dbReference type="InterPro" id="IPR016024">
    <property type="entry name" value="ARM-type_fold"/>
</dbReference>
<dbReference type="SUPFAM" id="SSF48371">
    <property type="entry name" value="ARM repeat"/>
    <property type="match status" value="1"/>
</dbReference>
<evidence type="ECO:0000313" key="3">
    <source>
        <dbReference type="EMBL" id="MFB5944836.1"/>
    </source>
</evidence>
<dbReference type="InterPro" id="IPR004155">
    <property type="entry name" value="PBS_lyase_HEAT"/>
</dbReference>
<dbReference type="EMBL" id="JBBVGT010000002">
    <property type="protein sequence ID" value="MFB5944836.1"/>
    <property type="molecule type" value="Genomic_DNA"/>
</dbReference>
<name>A0ABV5CBB5_9SPHI</name>
<dbReference type="GO" id="GO:0016787">
    <property type="term" value="F:hydrolase activity"/>
    <property type="evidence" value="ECO:0007669"/>
    <property type="project" value="UniProtKB-KW"/>
</dbReference>
<organism evidence="3 4">
    <name type="scientific">Albibacterium profundi</name>
    <dbReference type="NCBI Taxonomy" id="3134906"/>
    <lineage>
        <taxon>Bacteria</taxon>
        <taxon>Pseudomonadati</taxon>
        <taxon>Bacteroidota</taxon>
        <taxon>Sphingobacteriia</taxon>
        <taxon>Sphingobacteriales</taxon>
        <taxon>Sphingobacteriaceae</taxon>
        <taxon>Albibacterium</taxon>
    </lineage>
</organism>
<accession>A0ABV5CBB5</accession>
<comment type="caution">
    <text evidence="3">The sequence shown here is derived from an EMBL/GenBank/DDBJ whole genome shotgun (WGS) entry which is preliminary data.</text>
</comment>
<dbReference type="Pfam" id="PF06439">
    <property type="entry name" value="3keto-disac_hyd"/>
    <property type="match status" value="2"/>
</dbReference>
<dbReference type="SMART" id="SM00567">
    <property type="entry name" value="EZ_HEAT"/>
    <property type="match status" value="4"/>
</dbReference>
<feature type="domain" description="3-keto-alpha-glucoside-1,2-lyase/3-keto-2-hydroxy-glucal hydratase" evidence="2">
    <location>
        <begin position="941"/>
        <end position="1129"/>
    </location>
</feature>
<dbReference type="InterPro" id="IPR010496">
    <property type="entry name" value="AL/BT2_dom"/>
</dbReference>
<gene>
    <name evidence="3" type="ORF">WKR92_03215</name>
</gene>